<comment type="caution">
    <text evidence="2">The sequence shown here is derived from an EMBL/GenBank/DDBJ whole genome shotgun (WGS) entry which is preliminary data.</text>
</comment>
<dbReference type="PANTHER" id="PTHR36507">
    <property type="entry name" value="BLL1555 PROTEIN"/>
    <property type="match status" value="1"/>
</dbReference>
<dbReference type="Gene3D" id="2.60.40.420">
    <property type="entry name" value="Cupredoxins - blue copper proteins"/>
    <property type="match status" value="1"/>
</dbReference>
<protein>
    <recommendedName>
        <fullName evidence="1">EfeO-type cupredoxin-like domain-containing protein</fullName>
    </recommendedName>
</protein>
<proteinExistence type="predicted"/>
<reference evidence="2 3" key="1">
    <citation type="journal article" date="2015" name="Nature">
        <title>rRNA introns, odd ribosomes, and small enigmatic genomes across a large radiation of phyla.</title>
        <authorList>
            <person name="Brown C.T."/>
            <person name="Hug L.A."/>
            <person name="Thomas B.C."/>
            <person name="Sharon I."/>
            <person name="Castelle C.J."/>
            <person name="Singh A."/>
            <person name="Wilkins M.J."/>
            <person name="Williams K.H."/>
            <person name="Banfield J.F."/>
        </authorList>
    </citation>
    <scope>NUCLEOTIDE SEQUENCE [LARGE SCALE GENOMIC DNA]</scope>
</reference>
<dbReference type="InterPro" id="IPR008972">
    <property type="entry name" value="Cupredoxin"/>
</dbReference>
<dbReference type="SUPFAM" id="SSF49503">
    <property type="entry name" value="Cupredoxins"/>
    <property type="match status" value="1"/>
</dbReference>
<dbReference type="PANTHER" id="PTHR36507:SF1">
    <property type="entry name" value="BLL1555 PROTEIN"/>
    <property type="match status" value="1"/>
</dbReference>
<dbReference type="InterPro" id="IPR052721">
    <property type="entry name" value="ET_Amicyanin"/>
</dbReference>
<dbReference type="Proteomes" id="UP000034704">
    <property type="component" value="Unassembled WGS sequence"/>
</dbReference>
<name>A0A0G0ZEM0_9BACT</name>
<dbReference type="STRING" id="1618756.UV12_C0011G0004"/>
<gene>
    <name evidence="2" type="ORF">UV12_C0011G0004</name>
</gene>
<organism evidence="2 3">
    <name type="scientific">Candidatus Nomurabacteria bacterium GW2011_GWC2_42_20</name>
    <dbReference type="NCBI Taxonomy" id="1618756"/>
    <lineage>
        <taxon>Bacteria</taxon>
        <taxon>Candidatus Nomuraibacteriota</taxon>
    </lineage>
</organism>
<evidence type="ECO:0000313" key="3">
    <source>
        <dbReference type="Proteomes" id="UP000034704"/>
    </source>
</evidence>
<evidence type="ECO:0000259" key="1">
    <source>
        <dbReference type="Pfam" id="PF13473"/>
    </source>
</evidence>
<sequence>MIKKYILATVAILLAVWVGFFLGNKSANAPEGPVNGEVDHVATTTPVVQQQAPTQKTTPTTITPKTTISAPAIAKDGSYLVYYTNKGFSPSSLTIKTGKSVRFVNNSSKAMSLTTTSVDNQSQSEFNQGKTVGQGGMYDFTFMSAGTWGYMNRNNQTDRGTIIVQ</sequence>
<dbReference type="Pfam" id="PF13473">
    <property type="entry name" value="Cupredoxin_1"/>
    <property type="match status" value="1"/>
</dbReference>
<dbReference type="EMBL" id="LCDG01000011">
    <property type="protein sequence ID" value="KKS47094.1"/>
    <property type="molecule type" value="Genomic_DNA"/>
</dbReference>
<feature type="domain" description="EfeO-type cupredoxin-like" evidence="1">
    <location>
        <begin position="72"/>
        <end position="164"/>
    </location>
</feature>
<evidence type="ECO:0000313" key="2">
    <source>
        <dbReference type="EMBL" id="KKS47094.1"/>
    </source>
</evidence>
<accession>A0A0G0ZEM0</accession>
<dbReference type="AlphaFoldDB" id="A0A0G0ZEM0"/>
<dbReference type="InterPro" id="IPR028096">
    <property type="entry name" value="EfeO_Cupredoxin"/>
</dbReference>